<protein>
    <submittedName>
        <fullName evidence="10">PAS domain-containing methyl-accepting chemotaxis protein</fullName>
    </submittedName>
</protein>
<dbReference type="Pfam" id="PF08448">
    <property type="entry name" value="PAS_4"/>
    <property type="match status" value="1"/>
</dbReference>
<dbReference type="SUPFAM" id="SSF55785">
    <property type="entry name" value="PYP-like sensor domain (PAS domain)"/>
    <property type="match status" value="3"/>
</dbReference>
<dbReference type="PANTHER" id="PTHR43531:SF11">
    <property type="entry name" value="METHYL-ACCEPTING CHEMOTAXIS PROTEIN 3"/>
    <property type="match status" value="1"/>
</dbReference>
<dbReference type="PANTHER" id="PTHR43531">
    <property type="entry name" value="PROTEIN ICFG"/>
    <property type="match status" value="1"/>
</dbReference>
<dbReference type="PROSITE" id="PS50113">
    <property type="entry name" value="PAC"/>
    <property type="match status" value="2"/>
</dbReference>
<dbReference type="GO" id="GO:0007165">
    <property type="term" value="P:signal transduction"/>
    <property type="evidence" value="ECO:0007669"/>
    <property type="project" value="UniProtKB-KW"/>
</dbReference>
<evidence type="ECO:0000256" key="2">
    <source>
        <dbReference type="ARBA" id="ARBA00022500"/>
    </source>
</evidence>
<dbReference type="RefSeq" id="WP_275567158.1">
    <property type="nucleotide sequence ID" value="NZ_JARGYC010000021.1"/>
</dbReference>
<comment type="similarity">
    <text evidence="3">Belongs to the methyl-accepting chemotaxis (MCP) protein family.</text>
</comment>
<keyword evidence="4" id="KW-0807">Transducer</keyword>
<dbReference type="SMART" id="SM00283">
    <property type="entry name" value="MA"/>
    <property type="match status" value="1"/>
</dbReference>
<dbReference type="FunFam" id="1.10.287.950:FF:000001">
    <property type="entry name" value="Methyl-accepting chemotaxis sensory transducer"/>
    <property type="match status" value="1"/>
</dbReference>
<dbReference type="InterPro" id="IPR000014">
    <property type="entry name" value="PAS"/>
</dbReference>
<evidence type="ECO:0000313" key="10">
    <source>
        <dbReference type="EMBL" id="MDF0601016.1"/>
    </source>
</evidence>
<dbReference type="Gene3D" id="1.10.287.950">
    <property type="entry name" value="Methyl-accepting chemotaxis protein"/>
    <property type="match status" value="1"/>
</dbReference>
<sequence length="694" mass="75372">MRAFLKQARGTGPDLTSDLFEAVGDQIAVAWIGADSRIQQATARFCALTGCDPAKIAGVSHDDLLATKDKGTADRRALWEALKAGRSQTTEPLLRNDSAGQSVRIGADYVPLMDETGALRRVVLFARDVGHRAENDGAQSRLDALDRSQARIEFEPDGTIRMANENFLKTMGYGREEIVGKHHRIFVSEQERRSDAYGSFWRELAEGQFKAGEFRRIGKNGREIWLRASYNPILDAKGRVTGVVKMASDVTADKHEALLAESRLKSLDASQAIIGFAQDGTIRTANANFLNAVGYTLEEIKGRHHSIFMPAEETGTDDYRRFWEDLRAGVYKSGEFRRIGKSGREIWLQATYNPIRDEDGQVIGVEKFATDITPTKEAISAFRDAVAGLAANDLSTRVSQDVPREFQELKEQFNSALESLSDVIAGISERADRLRADTTQIDGAASDLSTRTERQAATLEETAAALDQMTASVRNAARSAEEASQTSNSAEQSTSAGLETVRKAVQAMNEIAQSSEKVSKITDVIDGLAFQTNLLALNAGVEAARAGETGRGFAVVASEVRQLAQRSSEASQEIAELIRTTSSQIDGGVKLVDESGGALEQIAEFVKEIRGKVASLAEAAQEQSSGLEDINAATGQLDKVTQQNAAMFQETTAATQSLAREVENLSESTRAFSFTGHTDDDSGHWPAVPERHSA</sequence>
<dbReference type="CDD" id="cd11386">
    <property type="entry name" value="MCP_signal"/>
    <property type="match status" value="1"/>
</dbReference>
<organism evidence="10 11">
    <name type="scientific">Psychromarinibacter sediminicola</name>
    <dbReference type="NCBI Taxonomy" id="3033385"/>
    <lineage>
        <taxon>Bacteria</taxon>
        <taxon>Pseudomonadati</taxon>
        <taxon>Pseudomonadota</taxon>
        <taxon>Alphaproteobacteria</taxon>
        <taxon>Rhodobacterales</taxon>
        <taxon>Paracoccaceae</taxon>
        <taxon>Psychromarinibacter</taxon>
    </lineage>
</organism>
<evidence type="ECO:0000259" key="7">
    <source>
        <dbReference type="PROSITE" id="PS50112"/>
    </source>
</evidence>
<evidence type="ECO:0000259" key="9">
    <source>
        <dbReference type="PROSITE" id="PS50885"/>
    </source>
</evidence>
<keyword evidence="11" id="KW-1185">Reference proteome</keyword>
<accession>A0AAE3NS20</accession>
<proteinExistence type="inferred from homology"/>
<dbReference type="Proteomes" id="UP001220964">
    <property type="component" value="Unassembled WGS sequence"/>
</dbReference>
<dbReference type="GO" id="GO:0006935">
    <property type="term" value="P:chemotaxis"/>
    <property type="evidence" value="ECO:0007669"/>
    <property type="project" value="UniProtKB-KW"/>
</dbReference>
<evidence type="ECO:0000256" key="1">
    <source>
        <dbReference type="ARBA" id="ARBA00004370"/>
    </source>
</evidence>
<dbReference type="PROSITE" id="PS50112">
    <property type="entry name" value="PAS"/>
    <property type="match status" value="1"/>
</dbReference>
<feature type="domain" description="PAC" evidence="8">
    <location>
        <begin position="332"/>
        <end position="384"/>
    </location>
</feature>
<feature type="region of interest" description="Disordered" evidence="5">
    <location>
        <begin position="473"/>
        <end position="497"/>
    </location>
</feature>
<dbReference type="InterPro" id="IPR051310">
    <property type="entry name" value="MCP_chemotaxis"/>
</dbReference>
<feature type="domain" description="PAS" evidence="7">
    <location>
        <begin position="155"/>
        <end position="181"/>
    </location>
</feature>
<dbReference type="GO" id="GO:0016020">
    <property type="term" value="C:membrane"/>
    <property type="evidence" value="ECO:0007669"/>
    <property type="project" value="UniProtKB-SubCell"/>
</dbReference>
<dbReference type="PROSITE" id="PS50885">
    <property type="entry name" value="HAMP"/>
    <property type="match status" value="1"/>
</dbReference>
<evidence type="ECO:0000256" key="5">
    <source>
        <dbReference type="SAM" id="MobiDB-lite"/>
    </source>
</evidence>
<dbReference type="InterPro" id="IPR004090">
    <property type="entry name" value="Chemotax_Me-accpt_rcpt"/>
</dbReference>
<dbReference type="PROSITE" id="PS50111">
    <property type="entry name" value="CHEMOTAXIS_TRANSDUC_2"/>
    <property type="match status" value="1"/>
</dbReference>
<feature type="region of interest" description="Disordered" evidence="5">
    <location>
        <begin position="672"/>
        <end position="694"/>
    </location>
</feature>
<dbReference type="InterPro" id="IPR000700">
    <property type="entry name" value="PAS-assoc_C"/>
</dbReference>
<evidence type="ECO:0000256" key="3">
    <source>
        <dbReference type="ARBA" id="ARBA00029447"/>
    </source>
</evidence>
<dbReference type="CDD" id="cd00130">
    <property type="entry name" value="PAS"/>
    <property type="match status" value="3"/>
</dbReference>
<dbReference type="InterPro" id="IPR013656">
    <property type="entry name" value="PAS_4"/>
</dbReference>
<feature type="domain" description="HAMP" evidence="9">
    <location>
        <begin position="378"/>
        <end position="425"/>
    </location>
</feature>
<evidence type="ECO:0000313" key="11">
    <source>
        <dbReference type="Proteomes" id="UP001220964"/>
    </source>
</evidence>
<gene>
    <name evidence="10" type="ORF">P1J78_09770</name>
</gene>
<dbReference type="InterPro" id="IPR001610">
    <property type="entry name" value="PAC"/>
</dbReference>
<evidence type="ECO:0000259" key="8">
    <source>
        <dbReference type="PROSITE" id="PS50113"/>
    </source>
</evidence>
<feature type="compositionally biased region" description="Basic and acidic residues" evidence="5">
    <location>
        <begin position="677"/>
        <end position="694"/>
    </location>
</feature>
<dbReference type="AlphaFoldDB" id="A0AAE3NS20"/>
<dbReference type="Pfam" id="PF08447">
    <property type="entry name" value="PAS_3"/>
    <property type="match status" value="2"/>
</dbReference>
<feature type="domain" description="PAC" evidence="8">
    <location>
        <begin position="210"/>
        <end position="262"/>
    </location>
</feature>
<keyword evidence="2" id="KW-0145">Chemotaxis</keyword>
<reference evidence="10" key="1">
    <citation type="submission" date="2023-03" db="EMBL/GenBank/DDBJ databases">
        <title>Multiphase analysis and comparison of six strains from genera Psychromarinibacter, Lutimaribacter, and Maritimibacter, including a novel species: Psychromarinibacter sediminicola sp. nov.</title>
        <authorList>
            <person name="Wang Y.-H."/>
            <person name="Ye M.-Q."/>
            <person name="Du Z.-J."/>
        </authorList>
    </citation>
    <scope>NUCLEOTIDE SEQUENCE</scope>
    <source>
        <strain evidence="10">C21-152</strain>
    </source>
</reference>
<dbReference type="InterPro" id="IPR013655">
    <property type="entry name" value="PAS_fold_3"/>
</dbReference>
<dbReference type="InterPro" id="IPR035965">
    <property type="entry name" value="PAS-like_dom_sf"/>
</dbReference>
<feature type="compositionally biased region" description="Polar residues" evidence="5">
    <location>
        <begin position="482"/>
        <end position="497"/>
    </location>
</feature>
<dbReference type="PRINTS" id="PR00260">
    <property type="entry name" value="CHEMTRNSDUCR"/>
</dbReference>
<dbReference type="Pfam" id="PF00015">
    <property type="entry name" value="MCPsignal"/>
    <property type="match status" value="1"/>
</dbReference>
<dbReference type="EMBL" id="JARGYC010000021">
    <property type="protein sequence ID" value="MDF0601016.1"/>
    <property type="molecule type" value="Genomic_DNA"/>
</dbReference>
<dbReference type="SMART" id="SM00086">
    <property type="entry name" value="PAC"/>
    <property type="match status" value="2"/>
</dbReference>
<evidence type="ECO:0000256" key="4">
    <source>
        <dbReference type="PROSITE-ProRule" id="PRU00284"/>
    </source>
</evidence>
<dbReference type="InterPro" id="IPR004089">
    <property type="entry name" value="MCPsignal_dom"/>
</dbReference>
<dbReference type="GO" id="GO:0004888">
    <property type="term" value="F:transmembrane signaling receptor activity"/>
    <property type="evidence" value="ECO:0007669"/>
    <property type="project" value="InterPro"/>
</dbReference>
<dbReference type="NCBIfam" id="TIGR00229">
    <property type="entry name" value="sensory_box"/>
    <property type="match status" value="2"/>
</dbReference>
<evidence type="ECO:0000259" key="6">
    <source>
        <dbReference type="PROSITE" id="PS50111"/>
    </source>
</evidence>
<dbReference type="SUPFAM" id="SSF58104">
    <property type="entry name" value="Methyl-accepting chemotaxis protein (MCP) signaling domain"/>
    <property type="match status" value="1"/>
</dbReference>
<name>A0AAE3NS20_9RHOB</name>
<comment type="caution">
    <text evidence="10">The sequence shown here is derived from an EMBL/GenBank/DDBJ whole genome shotgun (WGS) entry which is preliminary data.</text>
</comment>
<feature type="domain" description="Methyl-accepting transducer" evidence="6">
    <location>
        <begin position="430"/>
        <end position="659"/>
    </location>
</feature>
<dbReference type="Gene3D" id="3.30.450.20">
    <property type="entry name" value="PAS domain"/>
    <property type="match status" value="3"/>
</dbReference>
<comment type="subcellular location">
    <subcellularLocation>
        <location evidence="1">Membrane</location>
    </subcellularLocation>
</comment>
<dbReference type="InterPro" id="IPR003660">
    <property type="entry name" value="HAMP_dom"/>
</dbReference>